<evidence type="ECO:0000256" key="3">
    <source>
        <dbReference type="ARBA" id="ARBA00022989"/>
    </source>
</evidence>
<reference evidence="9" key="2">
    <citation type="journal article" date="2009" name="Fungal Genet. Biol.">
        <title>The 2008 update of the Aspergillus nidulans genome annotation: a community effort.</title>
        <authorList>
            <person name="Wortman J.R."/>
            <person name="Gilsenan J.M."/>
            <person name="Joardar V."/>
            <person name="Deegan J."/>
            <person name="Clutterbuck J."/>
            <person name="Andersen M.R."/>
            <person name="Archer D."/>
            <person name="Bencina M."/>
            <person name="Braus G."/>
            <person name="Coutinho P."/>
            <person name="von Dohren H."/>
            <person name="Doonan J."/>
            <person name="Driessen A.J."/>
            <person name="Durek P."/>
            <person name="Espeso E."/>
            <person name="Fekete E."/>
            <person name="Flipphi M."/>
            <person name="Estrada C.G."/>
            <person name="Geysens S."/>
            <person name="Goldman G."/>
            <person name="de Groot P.W."/>
            <person name="Hansen K."/>
            <person name="Harris S.D."/>
            <person name="Heinekamp T."/>
            <person name="Helmstaedt K."/>
            <person name="Henrissat B."/>
            <person name="Hofmann G."/>
            <person name="Homan T."/>
            <person name="Horio T."/>
            <person name="Horiuchi H."/>
            <person name="James S."/>
            <person name="Jones M."/>
            <person name="Karaffa L."/>
            <person name="Karanyi Z."/>
            <person name="Kato M."/>
            <person name="Keller N."/>
            <person name="Kelly D.E."/>
            <person name="Kiel J.A."/>
            <person name="Kim J.M."/>
            <person name="van der Klei I.J."/>
            <person name="Klis F.M."/>
            <person name="Kovalchuk A."/>
            <person name="Krasevec N."/>
            <person name="Kubicek C.P."/>
            <person name="Liu B."/>
            <person name="Maccabe A."/>
            <person name="Meyer V."/>
            <person name="Mirabito P."/>
            <person name="Miskei M."/>
            <person name="Mos M."/>
            <person name="Mullins J."/>
            <person name="Nelson D.R."/>
            <person name="Nielsen J."/>
            <person name="Oakley B.R."/>
            <person name="Osmani S.A."/>
            <person name="Pakula T."/>
            <person name="Paszewski A."/>
            <person name="Paulsen I."/>
            <person name="Pilsyk S."/>
            <person name="Pocsi I."/>
            <person name="Punt P.J."/>
            <person name="Ram A.F."/>
            <person name="Ren Q."/>
            <person name="Robellet X."/>
            <person name="Robson G."/>
            <person name="Seiboth B."/>
            <person name="van Solingen P."/>
            <person name="Specht T."/>
            <person name="Sun J."/>
            <person name="Taheri-Talesh N."/>
            <person name="Takeshita N."/>
            <person name="Ussery D."/>
            <person name="vanKuyk P.A."/>
            <person name="Visser H."/>
            <person name="van de Vondervoort P.J."/>
            <person name="de Vries R.P."/>
            <person name="Walton J."/>
            <person name="Xiang X."/>
            <person name="Xiong Y."/>
            <person name="Zeng A.P."/>
            <person name="Brandt B.W."/>
            <person name="Cornell M.J."/>
            <person name="van den Hondel C.A."/>
            <person name="Visser J."/>
            <person name="Oliver S.G."/>
            <person name="Turner G."/>
        </authorList>
    </citation>
    <scope>GENOME REANNOTATION</scope>
    <source>
        <strain evidence="9">FGSC A4 / ATCC 38163 / CBS 112.46 / NRRL 194 / M139</strain>
    </source>
</reference>
<feature type="transmembrane region" description="Helical" evidence="6">
    <location>
        <begin position="379"/>
        <end position="400"/>
    </location>
</feature>
<feature type="transmembrane region" description="Helical" evidence="6">
    <location>
        <begin position="276"/>
        <end position="293"/>
    </location>
</feature>
<evidence type="ECO:0000256" key="4">
    <source>
        <dbReference type="ARBA" id="ARBA00023136"/>
    </source>
</evidence>
<feature type="transmembrane region" description="Helical" evidence="6">
    <location>
        <begin position="89"/>
        <end position="107"/>
    </location>
</feature>
<dbReference type="OMA" id="NLFHDPR"/>
<keyword evidence="4 6" id="KW-0472">Membrane</keyword>
<dbReference type="GO" id="GO:0005886">
    <property type="term" value="C:plasma membrane"/>
    <property type="evidence" value="ECO:0000318"/>
    <property type="project" value="GO_Central"/>
</dbReference>
<sequence>MANQKDENTLTPPDPEVASPATPQSRPSKSDSEGTETGQEMDEFVLGRRGIMAFFTLSVLTLMVALDGTSISVALPIITQDLKGTAIEAFWSGTSFLLASTVFQPNFASLSSIFGRRPLVLVALTLFFVGTVVCSVANNFTHMLVGRSIQGVGGGGLIALSEVIVTDLVPLRLRGQYFGILSAMWSVGSVTGPILGGGFSQDVTWRWIFYINFPFIGVGLVAIILFLKLNIIPTSLAEKLRQIDYVGTIIFVGSMSSFLIPLSWGGILYDWDSWRTLVPLIIGVVGLLVFSFYEYRFAKDPIIPPKIFQNRTAAVSFAGSFLQGLVLWCLLYYQPLYYEAVKGYSPIMAGVALFPATFTVAPSAGLVGVLVTKYGHYRWAVWLGWVLSTFGLGLLCYMDVDTSIPAFIFINIVPGIGLGLLFPSIGFAIQASATNDTLAIAVGMFSFFRAMGQAVGVAIGGVVFQNQMYSNLVESGIPALASMASEYSQDAAGLVEVIKRMPDGTEKLGLRTAYTDSLRIVYAVCCGICGIALALSVLTQSYDLNRALETTQGLRKEKNPRPNGDLEKVGK</sequence>
<feature type="transmembrane region" description="Helical" evidence="6">
    <location>
        <begin position="314"/>
        <end position="335"/>
    </location>
</feature>
<dbReference type="EMBL" id="BN001306">
    <property type="protein sequence ID" value="CBF83072.1"/>
    <property type="molecule type" value="Genomic_DNA"/>
</dbReference>
<dbReference type="InterPro" id="IPR036259">
    <property type="entry name" value="MFS_trans_sf"/>
</dbReference>
<dbReference type="VEuPathDB" id="FungiDB:AN3264"/>
<feature type="transmembrane region" description="Helical" evidence="6">
    <location>
        <begin position="177"/>
        <end position="195"/>
    </location>
</feature>
<evidence type="ECO:0000256" key="6">
    <source>
        <dbReference type="SAM" id="Phobius"/>
    </source>
</evidence>
<keyword evidence="9" id="KW-1185">Reference proteome</keyword>
<dbReference type="OrthoDB" id="2351791at2759"/>
<dbReference type="Gene3D" id="1.20.1250.20">
    <property type="entry name" value="MFS general substrate transporter like domains"/>
    <property type="match status" value="1"/>
</dbReference>
<dbReference type="PANTHER" id="PTHR23501">
    <property type="entry name" value="MAJOR FACILITATOR SUPERFAMILY"/>
    <property type="match status" value="1"/>
</dbReference>
<proteinExistence type="predicted"/>
<dbReference type="PROSITE" id="PS50850">
    <property type="entry name" value="MFS"/>
    <property type="match status" value="1"/>
</dbReference>
<dbReference type="InterPro" id="IPR020846">
    <property type="entry name" value="MFS_dom"/>
</dbReference>
<dbReference type="GO" id="GO:0022857">
    <property type="term" value="F:transmembrane transporter activity"/>
    <property type="evidence" value="ECO:0000318"/>
    <property type="project" value="GO_Central"/>
</dbReference>
<feature type="domain" description="Major facilitator superfamily (MFS) profile" evidence="7">
    <location>
        <begin position="53"/>
        <end position="493"/>
    </location>
</feature>
<feature type="transmembrane region" description="Helical" evidence="6">
    <location>
        <begin position="406"/>
        <end position="429"/>
    </location>
</feature>
<organism evidence="8 9">
    <name type="scientific">Emericella nidulans (strain FGSC A4 / ATCC 38163 / CBS 112.46 / NRRL 194 / M139)</name>
    <name type="common">Aspergillus nidulans</name>
    <dbReference type="NCBI Taxonomy" id="227321"/>
    <lineage>
        <taxon>Eukaryota</taxon>
        <taxon>Fungi</taxon>
        <taxon>Dikarya</taxon>
        <taxon>Ascomycota</taxon>
        <taxon>Pezizomycotina</taxon>
        <taxon>Eurotiomycetes</taxon>
        <taxon>Eurotiomycetidae</taxon>
        <taxon>Eurotiales</taxon>
        <taxon>Aspergillaceae</taxon>
        <taxon>Aspergillus</taxon>
        <taxon>Aspergillus subgen. Nidulantes</taxon>
    </lineage>
</organism>
<dbReference type="RefSeq" id="XP_660868.1">
    <property type="nucleotide sequence ID" value="XM_655776.1"/>
</dbReference>
<dbReference type="CDD" id="cd17502">
    <property type="entry name" value="MFS_Azr1_MDR_like"/>
    <property type="match status" value="1"/>
</dbReference>
<dbReference type="eggNOG" id="KOG0254">
    <property type="taxonomic scope" value="Eukaryota"/>
</dbReference>
<dbReference type="Proteomes" id="UP000000560">
    <property type="component" value="Chromosome VI"/>
</dbReference>
<feature type="transmembrane region" description="Helical" evidence="6">
    <location>
        <begin position="441"/>
        <end position="464"/>
    </location>
</feature>
<evidence type="ECO:0000259" key="7">
    <source>
        <dbReference type="PROSITE" id="PS50850"/>
    </source>
</evidence>
<dbReference type="Gene3D" id="1.20.1720.10">
    <property type="entry name" value="Multidrug resistance protein D"/>
    <property type="match status" value="1"/>
</dbReference>
<evidence type="ECO:0000313" key="9">
    <source>
        <dbReference type="Proteomes" id="UP000000560"/>
    </source>
</evidence>
<dbReference type="GeneID" id="2874245"/>
<evidence type="ECO:0000256" key="1">
    <source>
        <dbReference type="ARBA" id="ARBA00004141"/>
    </source>
</evidence>
<feature type="transmembrane region" description="Helical" evidence="6">
    <location>
        <begin position="243"/>
        <end position="264"/>
    </location>
</feature>
<evidence type="ECO:0000313" key="8">
    <source>
        <dbReference type="EMBL" id="CBF83072.1"/>
    </source>
</evidence>
<keyword evidence="3 6" id="KW-1133">Transmembrane helix</keyword>
<dbReference type="FunFam" id="1.20.1720.10:FF:000018">
    <property type="entry name" value="Putative MFS multidrug transporter"/>
    <property type="match status" value="1"/>
</dbReference>
<feature type="transmembrane region" description="Helical" evidence="6">
    <location>
        <begin position="119"/>
        <end position="138"/>
    </location>
</feature>
<gene>
    <name evidence="8" type="ORF">ANIA_03264</name>
</gene>
<evidence type="ECO:0000256" key="5">
    <source>
        <dbReference type="SAM" id="MobiDB-lite"/>
    </source>
</evidence>
<dbReference type="PANTHER" id="PTHR23501:SF59">
    <property type="entry name" value="MAJOR FACILITATOR SUPERFAMILY (MFS) PROFILE DOMAIN-CONTAINING PROTEIN-RELATED"/>
    <property type="match status" value="1"/>
</dbReference>
<dbReference type="HOGENOM" id="CLU_000960_22_0_1"/>
<dbReference type="SUPFAM" id="SSF103473">
    <property type="entry name" value="MFS general substrate transporter"/>
    <property type="match status" value="1"/>
</dbReference>
<feature type="transmembrane region" description="Helical" evidence="6">
    <location>
        <begin position="207"/>
        <end position="231"/>
    </location>
</feature>
<comment type="subcellular location">
    <subcellularLocation>
        <location evidence="1">Membrane</location>
        <topology evidence="1">Multi-pass membrane protein</topology>
    </subcellularLocation>
</comment>
<dbReference type="PRINTS" id="PR01036">
    <property type="entry name" value="TCRTETB"/>
</dbReference>
<dbReference type="FunFam" id="1.20.1250.20:FF:000786">
    <property type="entry name" value="MFS multidrug transporter, putative"/>
    <property type="match status" value="1"/>
</dbReference>
<feature type="transmembrane region" description="Helical" evidence="6">
    <location>
        <begin position="51"/>
        <end position="77"/>
    </location>
</feature>
<protein>
    <submittedName>
        <fullName evidence="8">MFS multidrug transporter, putative (AFU_orthologue AFUA_6G03320)</fullName>
    </submittedName>
</protein>
<feature type="transmembrane region" description="Helical" evidence="6">
    <location>
        <begin position="520"/>
        <end position="538"/>
    </location>
</feature>
<dbReference type="Pfam" id="PF07690">
    <property type="entry name" value="MFS_1"/>
    <property type="match status" value="1"/>
</dbReference>
<feature type="transmembrane region" description="Helical" evidence="6">
    <location>
        <begin position="347"/>
        <end position="372"/>
    </location>
</feature>
<name>Q5B866_EMENI</name>
<dbReference type="InParanoid" id="Q5B866"/>
<dbReference type="InterPro" id="IPR011701">
    <property type="entry name" value="MFS"/>
</dbReference>
<accession>Q5B866</accession>
<evidence type="ECO:0000256" key="2">
    <source>
        <dbReference type="ARBA" id="ARBA00022692"/>
    </source>
</evidence>
<accession>C8VI39</accession>
<dbReference type="KEGG" id="ani:ANIA_03264"/>
<feature type="transmembrane region" description="Helical" evidence="6">
    <location>
        <begin position="144"/>
        <end position="165"/>
    </location>
</feature>
<reference evidence="9" key="1">
    <citation type="journal article" date="2005" name="Nature">
        <title>Sequencing of Aspergillus nidulans and comparative analysis with A. fumigatus and A. oryzae.</title>
        <authorList>
            <person name="Galagan J.E."/>
            <person name="Calvo S.E."/>
            <person name="Cuomo C."/>
            <person name="Ma L.J."/>
            <person name="Wortman J.R."/>
            <person name="Batzoglou S."/>
            <person name="Lee S.I."/>
            <person name="Basturkmen M."/>
            <person name="Spevak C.C."/>
            <person name="Clutterbuck J."/>
            <person name="Kapitonov V."/>
            <person name="Jurka J."/>
            <person name="Scazzocchio C."/>
            <person name="Farman M."/>
            <person name="Butler J."/>
            <person name="Purcell S."/>
            <person name="Harris S."/>
            <person name="Braus G.H."/>
            <person name="Draht O."/>
            <person name="Busch S."/>
            <person name="D'Enfert C."/>
            <person name="Bouchier C."/>
            <person name="Goldman G.H."/>
            <person name="Bell-Pedersen D."/>
            <person name="Griffiths-Jones S."/>
            <person name="Doonan J.H."/>
            <person name="Yu J."/>
            <person name="Vienken K."/>
            <person name="Pain A."/>
            <person name="Freitag M."/>
            <person name="Selker E.U."/>
            <person name="Archer D.B."/>
            <person name="Penalva M.A."/>
            <person name="Oakley B.R."/>
            <person name="Momany M."/>
            <person name="Tanaka T."/>
            <person name="Kumagai T."/>
            <person name="Asai K."/>
            <person name="Machida M."/>
            <person name="Nierman W.C."/>
            <person name="Denning D.W."/>
            <person name="Caddick M."/>
            <person name="Hynes M."/>
            <person name="Paoletti M."/>
            <person name="Fischer R."/>
            <person name="Miller B."/>
            <person name="Dyer P."/>
            <person name="Sachs M.S."/>
            <person name="Osmani S.A."/>
            <person name="Birren B.W."/>
        </authorList>
    </citation>
    <scope>NUCLEOTIDE SEQUENCE [LARGE SCALE GENOMIC DNA]</scope>
    <source>
        <strain evidence="9">FGSC A4 / ATCC 38163 / CBS 112.46 / NRRL 194 / M139</strain>
    </source>
</reference>
<dbReference type="AlphaFoldDB" id="Q5B866"/>
<keyword evidence="2 6" id="KW-0812">Transmembrane</keyword>
<dbReference type="GO" id="GO:0055085">
    <property type="term" value="P:transmembrane transport"/>
    <property type="evidence" value="ECO:0000318"/>
    <property type="project" value="GO_Central"/>
</dbReference>
<feature type="region of interest" description="Disordered" evidence="5">
    <location>
        <begin position="1"/>
        <end position="39"/>
    </location>
</feature>